<gene>
    <name evidence="2" type="ORF">E2C01_031890</name>
</gene>
<dbReference type="OrthoDB" id="1935146at2759"/>
<dbReference type="Proteomes" id="UP000324222">
    <property type="component" value="Unassembled WGS sequence"/>
</dbReference>
<evidence type="ECO:0000313" key="3">
    <source>
        <dbReference type="Proteomes" id="UP000324222"/>
    </source>
</evidence>
<proteinExistence type="predicted"/>
<evidence type="ECO:0000313" key="2">
    <source>
        <dbReference type="EMBL" id="MPC38384.1"/>
    </source>
</evidence>
<dbReference type="AlphaFoldDB" id="A0A5B7F1A5"/>
<organism evidence="2 3">
    <name type="scientific">Portunus trituberculatus</name>
    <name type="common">Swimming crab</name>
    <name type="synonym">Neptunus trituberculatus</name>
    <dbReference type="NCBI Taxonomy" id="210409"/>
    <lineage>
        <taxon>Eukaryota</taxon>
        <taxon>Metazoa</taxon>
        <taxon>Ecdysozoa</taxon>
        <taxon>Arthropoda</taxon>
        <taxon>Crustacea</taxon>
        <taxon>Multicrustacea</taxon>
        <taxon>Malacostraca</taxon>
        <taxon>Eumalacostraca</taxon>
        <taxon>Eucarida</taxon>
        <taxon>Decapoda</taxon>
        <taxon>Pleocyemata</taxon>
        <taxon>Brachyura</taxon>
        <taxon>Eubrachyura</taxon>
        <taxon>Portunoidea</taxon>
        <taxon>Portunidae</taxon>
        <taxon>Portuninae</taxon>
        <taxon>Portunus</taxon>
    </lineage>
</organism>
<name>A0A5B7F1A5_PORTR</name>
<comment type="caution">
    <text evidence="2">The sequence shown here is derived from an EMBL/GenBank/DDBJ whole genome shotgun (WGS) entry which is preliminary data.</text>
</comment>
<evidence type="ECO:0000256" key="1">
    <source>
        <dbReference type="SAM" id="MobiDB-lite"/>
    </source>
</evidence>
<sequence>MAYKKKIANTTNHTKKQAVQNIQKKRTKIKKKSHKFILDKQGDRKPSKSSFEKKNRKKNALGHDALIQKERELMVDLFGGDGECMEKIEKHTDELEEKELPEVKVKSEVKEKDLLPLIPDDPFDIHHQHEEKQKRPAWIDEDDHNISIFLHKTRQVREEGCTPATSVSQMIR</sequence>
<protein>
    <submittedName>
        <fullName evidence="2">Uncharacterized protein</fullName>
    </submittedName>
</protein>
<feature type="compositionally biased region" description="Polar residues" evidence="1">
    <location>
        <begin position="8"/>
        <end position="21"/>
    </location>
</feature>
<feature type="compositionally biased region" description="Basic and acidic residues" evidence="1">
    <location>
        <begin position="36"/>
        <end position="53"/>
    </location>
</feature>
<keyword evidence="3" id="KW-1185">Reference proteome</keyword>
<feature type="compositionally biased region" description="Basic residues" evidence="1">
    <location>
        <begin position="23"/>
        <end position="35"/>
    </location>
</feature>
<reference evidence="2 3" key="1">
    <citation type="submission" date="2019-05" db="EMBL/GenBank/DDBJ databases">
        <title>Another draft genome of Portunus trituberculatus and its Hox gene families provides insights of decapod evolution.</title>
        <authorList>
            <person name="Jeong J.-H."/>
            <person name="Song I."/>
            <person name="Kim S."/>
            <person name="Choi T."/>
            <person name="Kim D."/>
            <person name="Ryu S."/>
            <person name="Kim W."/>
        </authorList>
    </citation>
    <scope>NUCLEOTIDE SEQUENCE [LARGE SCALE GENOMIC DNA]</scope>
    <source>
        <tissue evidence="2">Muscle</tissue>
    </source>
</reference>
<accession>A0A5B7F1A5</accession>
<dbReference type="EMBL" id="VSRR010004053">
    <property type="protein sequence ID" value="MPC38384.1"/>
    <property type="molecule type" value="Genomic_DNA"/>
</dbReference>
<feature type="region of interest" description="Disordered" evidence="1">
    <location>
        <begin position="1"/>
        <end position="64"/>
    </location>
</feature>